<comment type="caution">
    <text evidence="6">Lacks conserved residue(s) required for the propagation of feature annotation.</text>
</comment>
<dbReference type="SMART" id="SM00179">
    <property type="entry name" value="EGF_CA"/>
    <property type="match status" value="1"/>
</dbReference>
<dbReference type="GO" id="GO:0016020">
    <property type="term" value="C:membrane"/>
    <property type="evidence" value="ECO:0007669"/>
    <property type="project" value="UniProtKB-SubCell"/>
</dbReference>
<dbReference type="InterPro" id="IPR000742">
    <property type="entry name" value="EGF"/>
</dbReference>
<proteinExistence type="predicted"/>
<feature type="region of interest" description="Disordered" evidence="7">
    <location>
        <begin position="408"/>
        <end position="427"/>
    </location>
</feature>
<feature type="signal peptide" evidence="8">
    <location>
        <begin position="1"/>
        <end position="18"/>
    </location>
</feature>
<gene>
    <name evidence="10" type="ORF">CTI12_AA353820</name>
</gene>
<protein>
    <submittedName>
        <fullName evidence="10">EGF-like calcium-binding</fullName>
    </submittedName>
</protein>
<evidence type="ECO:0000259" key="9">
    <source>
        <dbReference type="PROSITE" id="PS50026"/>
    </source>
</evidence>
<keyword evidence="4" id="KW-0677">Repeat</keyword>
<dbReference type="OrthoDB" id="4062651at2759"/>
<dbReference type="FunFam" id="2.10.25.10:FF:000038">
    <property type="entry name" value="Fibrillin 2"/>
    <property type="match status" value="1"/>
</dbReference>
<name>A0A2U1MQB7_ARTAN</name>
<keyword evidence="2 6" id="KW-0245">EGF-like domain</keyword>
<sequence length="427" mass="46652">MDIFILILYISHLTFSAAATSNNIALPGCSSKCGNLTVAFPFGIVSDSRSCSLNPYFDITCNTSFNPPKAFLRSNLFSTSGIGKFNPLEVVSISDEHVRIKNIVASKCYNQTGGLIQDHKSGLVVAESYFMLSQLNNLITVGCDEFTLMSEVSSSKKTQGQVEDTSRSDSRRIERNNEFNPHAHYNTITQGIGCCKMNLPTNLRTYLASVNTLNNHRDVWAFDKCGYTFVGEQSAFLFQGASDLKDPNFVSRTVETVPVVLDWVIGSRSCNDYKSSSDYHCHENSVCVDIKNGNGGYRCSCKKGYEGNPYVSPGCHDIDECSDPKTNPCDGACTNLPGSYKCSCPRGYKQDRRNTSIYYCQKNSVCLDLGGENGGLRCSCKNGYEGNPYLSPGCHGSVCRGSVTCSGERDSFRESGDRGSGGLMSKV</sequence>
<keyword evidence="11" id="KW-1185">Reference proteome</keyword>
<dbReference type="STRING" id="35608.A0A2U1MQB7"/>
<dbReference type="CDD" id="cd00054">
    <property type="entry name" value="EGF_CA"/>
    <property type="match status" value="2"/>
</dbReference>
<dbReference type="SMART" id="SM00181">
    <property type="entry name" value="EGF"/>
    <property type="match status" value="2"/>
</dbReference>
<evidence type="ECO:0000256" key="5">
    <source>
        <dbReference type="ARBA" id="ARBA00023157"/>
    </source>
</evidence>
<dbReference type="SUPFAM" id="SSF57196">
    <property type="entry name" value="EGF/Laminin"/>
    <property type="match status" value="1"/>
</dbReference>
<dbReference type="PROSITE" id="PS01187">
    <property type="entry name" value="EGF_CA"/>
    <property type="match status" value="1"/>
</dbReference>
<comment type="subcellular location">
    <subcellularLocation>
        <location evidence="1">Membrane</location>
        <topology evidence="1">Single-pass membrane protein</topology>
    </subcellularLocation>
</comment>
<evidence type="ECO:0000256" key="3">
    <source>
        <dbReference type="ARBA" id="ARBA00022729"/>
    </source>
</evidence>
<dbReference type="InterPro" id="IPR000152">
    <property type="entry name" value="EGF-type_Asp/Asn_hydroxyl_site"/>
</dbReference>
<dbReference type="PANTHER" id="PTHR33491">
    <property type="entry name" value="OSJNBA0016N04.9 PROTEIN"/>
    <property type="match status" value="1"/>
</dbReference>
<dbReference type="PROSITE" id="PS00010">
    <property type="entry name" value="ASX_HYDROXYL"/>
    <property type="match status" value="1"/>
</dbReference>
<dbReference type="GO" id="GO:0005509">
    <property type="term" value="F:calcium ion binding"/>
    <property type="evidence" value="ECO:0007669"/>
    <property type="project" value="InterPro"/>
</dbReference>
<evidence type="ECO:0000313" key="11">
    <source>
        <dbReference type="Proteomes" id="UP000245207"/>
    </source>
</evidence>
<evidence type="ECO:0000256" key="8">
    <source>
        <dbReference type="SAM" id="SignalP"/>
    </source>
</evidence>
<dbReference type="EMBL" id="PKPP01004637">
    <property type="protein sequence ID" value="PWA63453.1"/>
    <property type="molecule type" value="Genomic_DNA"/>
</dbReference>
<dbReference type="Proteomes" id="UP000245207">
    <property type="component" value="Unassembled WGS sequence"/>
</dbReference>
<dbReference type="PROSITE" id="PS50026">
    <property type="entry name" value="EGF_3"/>
    <property type="match status" value="2"/>
</dbReference>
<evidence type="ECO:0000256" key="1">
    <source>
        <dbReference type="ARBA" id="ARBA00004167"/>
    </source>
</evidence>
<evidence type="ECO:0000313" key="10">
    <source>
        <dbReference type="EMBL" id="PWA63453.1"/>
    </source>
</evidence>
<evidence type="ECO:0000256" key="6">
    <source>
        <dbReference type="PROSITE-ProRule" id="PRU00076"/>
    </source>
</evidence>
<evidence type="ECO:0000256" key="7">
    <source>
        <dbReference type="SAM" id="MobiDB-lite"/>
    </source>
</evidence>
<organism evidence="10 11">
    <name type="scientific">Artemisia annua</name>
    <name type="common">Sweet wormwood</name>
    <dbReference type="NCBI Taxonomy" id="35608"/>
    <lineage>
        <taxon>Eukaryota</taxon>
        <taxon>Viridiplantae</taxon>
        <taxon>Streptophyta</taxon>
        <taxon>Embryophyta</taxon>
        <taxon>Tracheophyta</taxon>
        <taxon>Spermatophyta</taxon>
        <taxon>Magnoliopsida</taxon>
        <taxon>eudicotyledons</taxon>
        <taxon>Gunneridae</taxon>
        <taxon>Pentapetalae</taxon>
        <taxon>asterids</taxon>
        <taxon>campanulids</taxon>
        <taxon>Asterales</taxon>
        <taxon>Asteraceae</taxon>
        <taxon>Asteroideae</taxon>
        <taxon>Anthemideae</taxon>
        <taxon>Artemisiinae</taxon>
        <taxon>Artemisia</taxon>
    </lineage>
</organism>
<feature type="compositionally biased region" description="Gly residues" evidence="7">
    <location>
        <begin position="418"/>
        <end position="427"/>
    </location>
</feature>
<dbReference type="InterPro" id="IPR049883">
    <property type="entry name" value="NOTCH1_EGF-like"/>
</dbReference>
<feature type="chain" id="PRO_5015663359" evidence="8">
    <location>
        <begin position="19"/>
        <end position="427"/>
    </location>
</feature>
<evidence type="ECO:0000256" key="2">
    <source>
        <dbReference type="ARBA" id="ARBA00022536"/>
    </source>
</evidence>
<dbReference type="Pfam" id="PF07645">
    <property type="entry name" value="EGF_CA"/>
    <property type="match status" value="1"/>
</dbReference>
<dbReference type="AlphaFoldDB" id="A0A2U1MQB7"/>
<dbReference type="Pfam" id="PF13947">
    <property type="entry name" value="GUB_WAK_bind"/>
    <property type="match status" value="1"/>
</dbReference>
<dbReference type="InterPro" id="IPR025287">
    <property type="entry name" value="WAK_GUB"/>
</dbReference>
<reference evidence="10 11" key="1">
    <citation type="journal article" date="2018" name="Mol. Plant">
        <title>The genome of Artemisia annua provides insight into the evolution of Asteraceae family and artemisinin biosynthesis.</title>
        <authorList>
            <person name="Shen Q."/>
            <person name="Zhang L."/>
            <person name="Liao Z."/>
            <person name="Wang S."/>
            <person name="Yan T."/>
            <person name="Shi P."/>
            <person name="Liu M."/>
            <person name="Fu X."/>
            <person name="Pan Q."/>
            <person name="Wang Y."/>
            <person name="Lv Z."/>
            <person name="Lu X."/>
            <person name="Zhang F."/>
            <person name="Jiang W."/>
            <person name="Ma Y."/>
            <person name="Chen M."/>
            <person name="Hao X."/>
            <person name="Li L."/>
            <person name="Tang Y."/>
            <person name="Lv G."/>
            <person name="Zhou Y."/>
            <person name="Sun X."/>
            <person name="Brodelius P.E."/>
            <person name="Rose J.K.C."/>
            <person name="Tang K."/>
        </authorList>
    </citation>
    <scope>NUCLEOTIDE SEQUENCE [LARGE SCALE GENOMIC DNA]</scope>
    <source>
        <strain evidence="11">cv. Huhao1</strain>
        <tissue evidence="10">Leaf</tissue>
    </source>
</reference>
<feature type="compositionally biased region" description="Basic and acidic residues" evidence="7">
    <location>
        <begin position="408"/>
        <end position="417"/>
    </location>
</feature>
<dbReference type="InterPro" id="IPR001881">
    <property type="entry name" value="EGF-like_Ca-bd_dom"/>
</dbReference>
<comment type="caution">
    <text evidence="10">The sequence shown here is derived from an EMBL/GenBank/DDBJ whole genome shotgun (WGS) entry which is preliminary data.</text>
</comment>
<keyword evidence="3 8" id="KW-0732">Signal</keyword>
<accession>A0A2U1MQB7</accession>
<feature type="domain" description="EGF-like" evidence="9">
    <location>
        <begin position="317"/>
        <end position="354"/>
    </location>
</feature>
<keyword evidence="5" id="KW-1015">Disulfide bond</keyword>
<dbReference type="GO" id="GO:0030247">
    <property type="term" value="F:polysaccharide binding"/>
    <property type="evidence" value="ECO:0007669"/>
    <property type="project" value="InterPro"/>
</dbReference>
<dbReference type="Gene3D" id="2.10.25.10">
    <property type="entry name" value="Laminin"/>
    <property type="match status" value="2"/>
</dbReference>
<feature type="domain" description="EGF-like" evidence="9">
    <location>
        <begin position="272"/>
        <end position="316"/>
    </location>
</feature>
<dbReference type="InterPro" id="IPR018097">
    <property type="entry name" value="EGF_Ca-bd_CS"/>
</dbReference>
<evidence type="ECO:0000256" key="4">
    <source>
        <dbReference type="ARBA" id="ARBA00022737"/>
    </source>
</evidence>